<evidence type="ECO:0000313" key="1">
    <source>
        <dbReference type="EMBL" id="MDQ2585699.1"/>
    </source>
</evidence>
<evidence type="ECO:0008006" key="3">
    <source>
        <dbReference type="Google" id="ProtNLM"/>
    </source>
</evidence>
<protein>
    <recommendedName>
        <fullName evidence="3">Peptide chain release factor 2</fullName>
    </recommendedName>
</protein>
<keyword evidence="2" id="KW-1185">Reference proteome</keyword>
<dbReference type="EMBL" id="NSDM01000007">
    <property type="protein sequence ID" value="MDQ2585699.1"/>
    <property type="molecule type" value="Genomic_DNA"/>
</dbReference>
<dbReference type="SUPFAM" id="SSF53137">
    <property type="entry name" value="Translational machinery components"/>
    <property type="match status" value="1"/>
</dbReference>
<gene>
    <name evidence="1" type="ORF">CKY47_17255</name>
</gene>
<dbReference type="SUPFAM" id="SSF55315">
    <property type="entry name" value="L30e-like"/>
    <property type="match status" value="1"/>
</dbReference>
<dbReference type="InterPro" id="IPR029064">
    <property type="entry name" value="Ribosomal_eL30-like_sf"/>
</dbReference>
<evidence type="ECO:0000313" key="2">
    <source>
        <dbReference type="Proteomes" id="UP001225605"/>
    </source>
</evidence>
<accession>A0ABU0X0P5</accession>
<reference evidence="1 2" key="1">
    <citation type="submission" date="2017-06" db="EMBL/GenBank/DDBJ databases">
        <title>Cultured bacterium strain Saccharothrix yanglingensis Hhs.015.</title>
        <authorList>
            <person name="Xia Y."/>
        </authorList>
    </citation>
    <scope>NUCLEOTIDE SEQUENCE [LARGE SCALE GENOMIC DNA]</scope>
    <source>
        <strain evidence="1 2">Hhs.015</strain>
    </source>
</reference>
<name>A0ABU0X0P5_9PSEU</name>
<comment type="caution">
    <text evidence="1">The sequence shown here is derived from an EMBL/GenBank/DDBJ whole genome shotgun (WGS) entry which is preliminary data.</text>
</comment>
<dbReference type="Proteomes" id="UP001225605">
    <property type="component" value="Unassembled WGS sequence"/>
</dbReference>
<dbReference type="InterPro" id="IPR040701">
    <property type="entry name" value="Bact_RF_family2"/>
</dbReference>
<proteinExistence type="predicted"/>
<organism evidence="1 2">
    <name type="scientific">Saccharothrix yanglingensis</name>
    <dbReference type="NCBI Taxonomy" id="659496"/>
    <lineage>
        <taxon>Bacteria</taxon>
        <taxon>Bacillati</taxon>
        <taxon>Actinomycetota</taxon>
        <taxon>Actinomycetes</taxon>
        <taxon>Pseudonocardiales</taxon>
        <taxon>Pseudonocardiaceae</taxon>
        <taxon>Saccharothrix</taxon>
    </lineage>
</organism>
<dbReference type="Gene3D" id="3.30.1330.30">
    <property type="match status" value="1"/>
</dbReference>
<dbReference type="InterPro" id="IPR042226">
    <property type="entry name" value="eFR1_2_sf"/>
</dbReference>
<sequence length="367" mass="38909">MDMSSLGELIRERGPFASVYLDASHDTEDAAKAVELRWRGVRDDLARQGADEATLDALEAVALAPVVGKGGRALIAAHGAVLLDRVMPRPPAATTARWSDLPHMLPLVGSLGPTVPHVVVLADRKGADVHGYDGQVGRRGEVAAEEVRGEEHPVHKVRGGGWSHLRMQHSVEETAKRNAALVAEAVDKLVAELNAELLVLGGELQARTAVRDELGARSRELLVEVEGASLADGADDDAFDSAVQALVAEHQFNQENDLVERFATESGRDGGLAVQGLEPVVEALREAKVAALLVADPALGDRTVWAGDDPALLAVRRSELSGLGVERVEEHRADEVLPSAAVATGAQVLVTDRASLFEGVGAILRHR</sequence>
<dbReference type="Gene3D" id="3.30.420.60">
    <property type="entry name" value="eRF1 domain 2"/>
    <property type="match status" value="1"/>
</dbReference>
<dbReference type="Pfam" id="PF18844">
    <property type="entry name" value="baeRF_family2"/>
    <property type="match status" value="1"/>
</dbReference>